<dbReference type="PANTHER" id="PTHR43022:SF1">
    <property type="entry name" value="PROTEIN SMF"/>
    <property type="match status" value="1"/>
</dbReference>
<evidence type="ECO:0000259" key="2">
    <source>
        <dbReference type="Pfam" id="PF02481"/>
    </source>
</evidence>
<dbReference type="Gene3D" id="3.40.50.450">
    <property type="match status" value="1"/>
</dbReference>
<dbReference type="AlphaFoldDB" id="A0A2X4W7S8"/>
<protein>
    <submittedName>
        <fullName evidence="3">DNA protecting protein DprA</fullName>
    </submittedName>
</protein>
<comment type="similarity">
    <text evidence="1">Belongs to the DprA/Smf family.</text>
</comment>
<dbReference type="RefSeq" id="WP_111703658.1">
    <property type="nucleotide sequence ID" value="NZ_CBCSGM010000001.1"/>
</dbReference>
<proteinExistence type="inferred from homology"/>
<dbReference type="GO" id="GO:0009294">
    <property type="term" value="P:DNA-mediated transformation"/>
    <property type="evidence" value="ECO:0007669"/>
    <property type="project" value="InterPro"/>
</dbReference>
<dbReference type="Proteomes" id="UP000249134">
    <property type="component" value="Chromosome 1"/>
</dbReference>
<dbReference type="Pfam" id="PF02481">
    <property type="entry name" value="DNA_processg_A"/>
    <property type="match status" value="1"/>
</dbReference>
<dbReference type="InterPro" id="IPR003488">
    <property type="entry name" value="DprA"/>
</dbReference>
<feature type="domain" description="Smf/DprA SLOG" evidence="2">
    <location>
        <begin position="28"/>
        <end position="235"/>
    </location>
</feature>
<evidence type="ECO:0000313" key="3">
    <source>
        <dbReference type="EMBL" id="SQI60246.1"/>
    </source>
</evidence>
<organism evidence="3 4">
    <name type="scientific">Lederbergia lenta</name>
    <name type="common">Bacillus lentus</name>
    <dbReference type="NCBI Taxonomy" id="1467"/>
    <lineage>
        <taxon>Bacteria</taxon>
        <taxon>Bacillati</taxon>
        <taxon>Bacillota</taxon>
        <taxon>Bacilli</taxon>
        <taxon>Bacillales</taxon>
        <taxon>Bacillaceae</taxon>
        <taxon>Lederbergia</taxon>
    </lineage>
</organism>
<evidence type="ECO:0000313" key="4">
    <source>
        <dbReference type="Proteomes" id="UP000249134"/>
    </source>
</evidence>
<dbReference type="EMBL" id="LS483476">
    <property type="protein sequence ID" value="SQI60246.1"/>
    <property type="molecule type" value="Genomic_DNA"/>
</dbReference>
<dbReference type="PANTHER" id="PTHR43022">
    <property type="entry name" value="PROTEIN SMF"/>
    <property type="match status" value="1"/>
</dbReference>
<evidence type="ECO:0000256" key="1">
    <source>
        <dbReference type="ARBA" id="ARBA00006525"/>
    </source>
</evidence>
<dbReference type="SUPFAM" id="SSF102405">
    <property type="entry name" value="MCP/YpsA-like"/>
    <property type="match status" value="1"/>
</dbReference>
<reference evidence="3 4" key="1">
    <citation type="submission" date="2018-06" db="EMBL/GenBank/DDBJ databases">
        <authorList>
            <consortium name="Pathogen Informatics"/>
            <person name="Doyle S."/>
        </authorList>
    </citation>
    <scope>NUCLEOTIDE SEQUENCE [LARGE SCALE GENOMIC DNA]</scope>
    <source>
        <strain evidence="3 4">NCTC4824</strain>
    </source>
</reference>
<dbReference type="KEGG" id="blen:NCTC4824_02680"/>
<name>A0A2X4W7S8_LEDLE</name>
<dbReference type="NCBIfam" id="TIGR00732">
    <property type="entry name" value="dprA"/>
    <property type="match status" value="1"/>
</dbReference>
<gene>
    <name evidence="3" type="primary">smf</name>
    <name evidence="3" type="ORF">NCTC4824_02680</name>
</gene>
<dbReference type="STRING" id="1348624.GCA_001591545_01730"/>
<sequence>MLKFSREFHAIQTKKLLELYAKENIVIIPYNHPEYPQLLREIHDPPLVLFSKGDRSLLSNKAIAIVGARDADNYAREAIELLLPPLVEKKFVIVSGLAKGTDTIAHESTIAHGGKTIAVLGGGFFHIYPRENKQLADKIQHAHLLISEYPPIWRPEKWHFPMRNRIISGMTLGTIVIQAKSRSGSLITADQALEAGREVFALPGQINQPLSVGTNHLIQQGAKLVASGQDILEELNLD</sequence>
<keyword evidence="4" id="KW-1185">Reference proteome</keyword>
<accession>A0A2X4W7S8</accession>
<dbReference type="InterPro" id="IPR057666">
    <property type="entry name" value="DrpA_SLOG"/>
</dbReference>